<dbReference type="KEGG" id="smo:SELMODRAFT_102749"/>
<dbReference type="InterPro" id="IPR018520">
    <property type="entry name" value="UPP_synth-like_CS"/>
</dbReference>
<feature type="signal peptide" evidence="4">
    <location>
        <begin position="1"/>
        <end position="23"/>
    </location>
</feature>
<dbReference type="GO" id="GO:0016765">
    <property type="term" value="F:transferase activity, transferring alkyl or aryl (other than methyl) groups"/>
    <property type="evidence" value="ECO:0007669"/>
    <property type="project" value="InterPro"/>
</dbReference>
<feature type="chain" id="PRO_5003122160" description="Alkyl transferase" evidence="4">
    <location>
        <begin position="24"/>
        <end position="310"/>
    </location>
</feature>
<keyword evidence="6" id="KW-1185">Reference proteome</keyword>
<dbReference type="AlphaFoldDB" id="D8RVJ8"/>
<dbReference type="HAMAP" id="MF_01139">
    <property type="entry name" value="ISPT"/>
    <property type="match status" value="1"/>
</dbReference>
<dbReference type="FunCoup" id="D8RVJ8">
    <property type="interactions" value="4155"/>
</dbReference>
<dbReference type="PROSITE" id="PS01066">
    <property type="entry name" value="UPP_SYNTHASE"/>
    <property type="match status" value="1"/>
</dbReference>
<dbReference type="GO" id="GO:0005783">
    <property type="term" value="C:endoplasmic reticulum"/>
    <property type="evidence" value="ECO:0000318"/>
    <property type="project" value="GO_Central"/>
</dbReference>
<dbReference type="InterPro" id="IPR001441">
    <property type="entry name" value="UPP_synth-like"/>
</dbReference>
<dbReference type="CDD" id="cd00475">
    <property type="entry name" value="Cis_IPPS"/>
    <property type="match status" value="1"/>
</dbReference>
<evidence type="ECO:0000256" key="2">
    <source>
        <dbReference type="ARBA" id="ARBA00022679"/>
    </source>
</evidence>
<keyword evidence="4" id="KW-0732">Signal</keyword>
<name>D8RVJ8_SELML</name>
<evidence type="ECO:0000256" key="1">
    <source>
        <dbReference type="ARBA" id="ARBA00005432"/>
    </source>
</evidence>
<dbReference type="eggNOG" id="KOG1602">
    <property type="taxonomic scope" value="Eukaryota"/>
</dbReference>
<dbReference type="HOGENOM" id="CLU_038505_0_4_1"/>
<dbReference type="EC" id="2.5.1.-" evidence="3"/>
<dbReference type="EMBL" id="GL377591">
    <property type="protein sequence ID" value="EFJ23785.1"/>
    <property type="molecule type" value="Genomic_DNA"/>
</dbReference>
<evidence type="ECO:0000313" key="6">
    <source>
        <dbReference type="Proteomes" id="UP000001514"/>
    </source>
</evidence>
<dbReference type="InterPro" id="IPR036424">
    <property type="entry name" value="UPP_synth-like_sf"/>
</dbReference>
<sequence>MLRTIWNALCRAIAWIGVRILLCGPVPQHIAIIMDGNRRFADRAGIDRKSGHGFGYDSLIQTLELCLDLGVRYVTVYAFSIDNFARSQEEVSALMELMREKLDLLVSNEGLATAKGIRVCVLGDLTLLPEDVRASANRAMAATKHNSITVLNICVAYTSTQEIVNATREAVKEALGLSSSKVLDSYFLSSFLFTLDSQITKESIERHLYTAGSPWPDVLIRTSGETRLSNFMLWQACHSHLAFCNVLWPNFSFRHLFWIIFQYQKSYRSLQHHWIKAQSFWIILQYQRSNRSLQHHWHKAQSFQTRQKFG</sequence>
<evidence type="ECO:0000256" key="3">
    <source>
        <dbReference type="RuleBase" id="RU363018"/>
    </source>
</evidence>
<dbReference type="Proteomes" id="UP000001514">
    <property type="component" value="Unassembled WGS sequence"/>
</dbReference>
<comment type="similarity">
    <text evidence="1 3">Belongs to the UPP synthase family.</text>
</comment>
<evidence type="ECO:0000256" key="4">
    <source>
        <dbReference type="SAM" id="SignalP"/>
    </source>
</evidence>
<reference evidence="5 6" key="1">
    <citation type="journal article" date="2011" name="Science">
        <title>The Selaginella genome identifies genetic changes associated with the evolution of vascular plants.</title>
        <authorList>
            <person name="Banks J.A."/>
            <person name="Nishiyama T."/>
            <person name="Hasebe M."/>
            <person name="Bowman J.L."/>
            <person name="Gribskov M."/>
            <person name="dePamphilis C."/>
            <person name="Albert V.A."/>
            <person name="Aono N."/>
            <person name="Aoyama T."/>
            <person name="Ambrose B.A."/>
            <person name="Ashton N.W."/>
            <person name="Axtell M.J."/>
            <person name="Barker E."/>
            <person name="Barker M.S."/>
            <person name="Bennetzen J.L."/>
            <person name="Bonawitz N.D."/>
            <person name="Chapple C."/>
            <person name="Cheng C."/>
            <person name="Correa L.G."/>
            <person name="Dacre M."/>
            <person name="DeBarry J."/>
            <person name="Dreyer I."/>
            <person name="Elias M."/>
            <person name="Engstrom E.M."/>
            <person name="Estelle M."/>
            <person name="Feng L."/>
            <person name="Finet C."/>
            <person name="Floyd S.K."/>
            <person name="Frommer W.B."/>
            <person name="Fujita T."/>
            <person name="Gramzow L."/>
            <person name="Gutensohn M."/>
            <person name="Harholt J."/>
            <person name="Hattori M."/>
            <person name="Heyl A."/>
            <person name="Hirai T."/>
            <person name="Hiwatashi Y."/>
            <person name="Ishikawa M."/>
            <person name="Iwata M."/>
            <person name="Karol K.G."/>
            <person name="Koehler B."/>
            <person name="Kolukisaoglu U."/>
            <person name="Kubo M."/>
            <person name="Kurata T."/>
            <person name="Lalonde S."/>
            <person name="Li K."/>
            <person name="Li Y."/>
            <person name="Litt A."/>
            <person name="Lyons E."/>
            <person name="Manning G."/>
            <person name="Maruyama T."/>
            <person name="Michael T.P."/>
            <person name="Mikami K."/>
            <person name="Miyazaki S."/>
            <person name="Morinaga S."/>
            <person name="Murata T."/>
            <person name="Mueller-Roeber B."/>
            <person name="Nelson D.R."/>
            <person name="Obara M."/>
            <person name="Oguri Y."/>
            <person name="Olmstead R.G."/>
            <person name="Onodera N."/>
            <person name="Petersen B.L."/>
            <person name="Pils B."/>
            <person name="Prigge M."/>
            <person name="Rensing S.A."/>
            <person name="Riano-Pachon D.M."/>
            <person name="Roberts A.W."/>
            <person name="Sato Y."/>
            <person name="Scheller H.V."/>
            <person name="Schulz B."/>
            <person name="Schulz C."/>
            <person name="Shakirov E.V."/>
            <person name="Shibagaki N."/>
            <person name="Shinohara N."/>
            <person name="Shippen D.E."/>
            <person name="Soerensen I."/>
            <person name="Sotooka R."/>
            <person name="Sugimoto N."/>
            <person name="Sugita M."/>
            <person name="Sumikawa N."/>
            <person name="Tanurdzic M."/>
            <person name="Theissen G."/>
            <person name="Ulvskov P."/>
            <person name="Wakazuki S."/>
            <person name="Weng J.K."/>
            <person name="Willats W.W."/>
            <person name="Wipf D."/>
            <person name="Wolf P.G."/>
            <person name="Yang L."/>
            <person name="Zimmer A.D."/>
            <person name="Zhu Q."/>
            <person name="Mitros T."/>
            <person name="Hellsten U."/>
            <person name="Loque D."/>
            <person name="Otillar R."/>
            <person name="Salamov A."/>
            <person name="Schmutz J."/>
            <person name="Shapiro H."/>
            <person name="Lindquist E."/>
            <person name="Lucas S."/>
            <person name="Rokhsar D."/>
            <person name="Grigoriev I.V."/>
        </authorList>
    </citation>
    <scope>NUCLEOTIDE SEQUENCE [LARGE SCALE GENOMIC DNA]</scope>
</reference>
<protein>
    <recommendedName>
        <fullName evidence="3">Alkyl transferase</fullName>
        <ecNumber evidence="3">2.5.1.-</ecNumber>
    </recommendedName>
</protein>
<dbReference type="STRING" id="88036.D8RVJ8"/>
<proteinExistence type="inferred from homology"/>
<dbReference type="PANTHER" id="PTHR10291">
    <property type="entry name" value="DEHYDRODOLICHYL DIPHOSPHATE SYNTHASE FAMILY MEMBER"/>
    <property type="match status" value="1"/>
</dbReference>
<dbReference type="PANTHER" id="PTHR10291:SF43">
    <property type="entry name" value="DEHYDRODOLICHYL DIPHOSPHATE SYNTHASE COMPLEX SUBUNIT DHDDS"/>
    <property type="match status" value="1"/>
</dbReference>
<accession>D8RVJ8</accession>
<organism evidence="6">
    <name type="scientific">Selaginella moellendorffii</name>
    <name type="common">Spikemoss</name>
    <dbReference type="NCBI Taxonomy" id="88036"/>
    <lineage>
        <taxon>Eukaryota</taxon>
        <taxon>Viridiplantae</taxon>
        <taxon>Streptophyta</taxon>
        <taxon>Embryophyta</taxon>
        <taxon>Tracheophyta</taxon>
        <taxon>Lycopodiopsida</taxon>
        <taxon>Selaginellales</taxon>
        <taxon>Selaginellaceae</taxon>
        <taxon>Selaginella</taxon>
    </lineage>
</organism>
<dbReference type="Gramene" id="EFJ23785">
    <property type="protein sequence ID" value="EFJ23785"/>
    <property type="gene ID" value="SELMODRAFT_102749"/>
</dbReference>
<dbReference type="NCBIfam" id="TIGR00055">
    <property type="entry name" value="uppS"/>
    <property type="match status" value="1"/>
</dbReference>
<dbReference type="SUPFAM" id="SSF64005">
    <property type="entry name" value="Undecaprenyl diphosphate synthase"/>
    <property type="match status" value="1"/>
</dbReference>
<dbReference type="Gene3D" id="3.40.1180.10">
    <property type="entry name" value="Decaprenyl diphosphate synthase-like"/>
    <property type="match status" value="1"/>
</dbReference>
<keyword evidence="2 3" id="KW-0808">Transferase</keyword>
<dbReference type="GO" id="GO:0016094">
    <property type="term" value="P:polyprenol biosynthetic process"/>
    <property type="evidence" value="ECO:0000318"/>
    <property type="project" value="GO_Central"/>
</dbReference>
<dbReference type="Pfam" id="PF01255">
    <property type="entry name" value="Prenyltransf"/>
    <property type="match status" value="1"/>
</dbReference>
<evidence type="ECO:0000313" key="5">
    <source>
        <dbReference type="EMBL" id="EFJ23785.1"/>
    </source>
</evidence>
<dbReference type="InParanoid" id="D8RVJ8"/>
<gene>
    <name evidence="5" type="ORF">SELMODRAFT_102749</name>
</gene>
<dbReference type="OMA" id="DFRAPHF"/>